<name>A0A1M4UL62_9GAMM</name>
<dbReference type="Pfam" id="PF05751">
    <property type="entry name" value="FixH"/>
    <property type="match status" value="1"/>
</dbReference>
<accession>A0A1M4UL62</accession>
<keyword evidence="1" id="KW-1133">Transmembrane helix</keyword>
<dbReference type="AlphaFoldDB" id="A0A1M4UL62"/>
<protein>
    <recommendedName>
        <fullName evidence="4">Nitrogen fixation protein FixH</fullName>
    </recommendedName>
</protein>
<evidence type="ECO:0008006" key="4">
    <source>
        <dbReference type="Google" id="ProtNLM"/>
    </source>
</evidence>
<keyword evidence="1" id="KW-0472">Membrane</keyword>
<gene>
    <name evidence="2" type="ORF">SAMN02745148_00678</name>
</gene>
<keyword evidence="1" id="KW-0812">Transmembrane</keyword>
<dbReference type="STRING" id="1121942.SAMN02745148_00678"/>
<keyword evidence="3" id="KW-1185">Reference proteome</keyword>
<evidence type="ECO:0000313" key="2">
    <source>
        <dbReference type="EMBL" id="SHE57320.1"/>
    </source>
</evidence>
<dbReference type="RefSeq" id="WP_072819756.1">
    <property type="nucleotide sequence ID" value="NZ_FQUJ01000003.1"/>
</dbReference>
<dbReference type="EMBL" id="FQUJ01000003">
    <property type="protein sequence ID" value="SHE57320.1"/>
    <property type="molecule type" value="Genomic_DNA"/>
</dbReference>
<proteinExistence type="predicted"/>
<sequence>MTTQTRPWYKEFWPWFLLGILGLAVAMGTTFLVVSITSFDGMVVDDYYKEGLAINQTLEQDRRAAELGLVATLRIDELTGDVVVNLEGEARPEQLQLDLIFPSRGDRDQRVTLEQVRGAQYVGQLPRALQYRWYVQLQPQTDTPEWRLLGEIELPQQEPLILRATAGGT</sequence>
<dbReference type="InterPro" id="IPR008620">
    <property type="entry name" value="FixH"/>
</dbReference>
<dbReference type="OrthoDB" id="5295180at2"/>
<feature type="transmembrane region" description="Helical" evidence="1">
    <location>
        <begin position="12"/>
        <end position="34"/>
    </location>
</feature>
<evidence type="ECO:0000256" key="1">
    <source>
        <dbReference type="SAM" id="Phobius"/>
    </source>
</evidence>
<reference evidence="2 3" key="1">
    <citation type="submission" date="2016-11" db="EMBL/GenBank/DDBJ databases">
        <authorList>
            <person name="Jaros S."/>
            <person name="Januszkiewicz K."/>
            <person name="Wedrychowicz H."/>
        </authorList>
    </citation>
    <scope>NUCLEOTIDE SEQUENCE [LARGE SCALE GENOMIC DNA]</scope>
    <source>
        <strain evidence="2 3">DSM 19980</strain>
    </source>
</reference>
<evidence type="ECO:0000313" key="3">
    <source>
        <dbReference type="Proteomes" id="UP000184346"/>
    </source>
</evidence>
<organism evidence="2 3">
    <name type="scientific">Modicisalibacter ilicicola DSM 19980</name>
    <dbReference type="NCBI Taxonomy" id="1121942"/>
    <lineage>
        <taxon>Bacteria</taxon>
        <taxon>Pseudomonadati</taxon>
        <taxon>Pseudomonadota</taxon>
        <taxon>Gammaproteobacteria</taxon>
        <taxon>Oceanospirillales</taxon>
        <taxon>Halomonadaceae</taxon>
        <taxon>Modicisalibacter</taxon>
    </lineage>
</organism>
<dbReference type="Proteomes" id="UP000184346">
    <property type="component" value="Unassembled WGS sequence"/>
</dbReference>